<keyword evidence="1" id="KW-1133">Transmembrane helix</keyword>
<protein>
    <submittedName>
        <fullName evidence="2">Uncharacterized protein</fullName>
    </submittedName>
</protein>
<name>A0ABT6XI55_9GAMM</name>
<comment type="caution">
    <text evidence="2">The sequence shown here is derived from an EMBL/GenBank/DDBJ whole genome shotgun (WGS) entry which is preliminary data.</text>
</comment>
<organism evidence="2 3">
    <name type="scientific">Lysobacter stagni</name>
    <dbReference type="NCBI Taxonomy" id="3045172"/>
    <lineage>
        <taxon>Bacteria</taxon>
        <taxon>Pseudomonadati</taxon>
        <taxon>Pseudomonadota</taxon>
        <taxon>Gammaproteobacteria</taxon>
        <taxon>Lysobacterales</taxon>
        <taxon>Lysobacteraceae</taxon>
        <taxon>Lysobacter</taxon>
    </lineage>
</organism>
<proteinExistence type="predicted"/>
<reference evidence="2 3" key="1">
    <citation type="submission" date="2023-05" db="EMBL/GenBank/DDBJ databases">
        <title>Lysobacter sp. strain LF1 Genome sequencing and assembly.</title>
        <authorList>
            <person name="Jung Y."/>
        </authorList>
    </citation>
    <scope>NUCLEOTIDE SEQUENCE [LARGE SCALE GENOMIC DNA]</scope>
    <source>
        <strain evidence="2 3">LF1</strain>
    </source>
</reference>
<evidence type="ECO:0000256" key="1">
    <source>
        <dbReference type="SAM" id="Phobius"/>
    </source>
</evidence>
<feature type="transmembrane region" description="Helical" evidence="1">
    <location>
        <begin position="29"/>
        <end position="46"/>
    </location>
</feature>
<evidence type="ECO:0000313" key="2">
    <source>
        <dbReference type="EMBL" id="MDI9239749.1"/>
    </source>
</evidence>
<dbReference type="EMBL" id="JASGBI010000001">
    <property type="protein sequence ID" value="MDI9239749.1"/>
    <property type="molecule type" value="Genomic_DNA"/>
</dbReference>
<dbReference type="RefSeq" id="WP_283213119.1">
    <property type="nucleotide sequence ID" value="NZ_JASGBI010000001.1"/>
</dbReference>
<sequence>MHRVFKIGIVLIVLLCLASLGIHDVPKDMAGIVAPASLVLMAISIAQQTSTHEQMKADNLLVVQVQALIALIEDDRVKLDGMQQAFVSTGSWNPRFHSVRKRHARRVAELNLLVGRQLRLEGLAMSDSDPAENAE</sequence>
<feature type="transmembrane region" description="Helical" evidence="1">
    <location>
        <begin position="7"/>
        <end position="23"/>
    </location>
</feature>
<keyword evidence="1" id="KW-0472">Membrane</keyword>
<evidence type="ECO:0000313" key="3">
    <source>
        <dbReference type="Proteomes" id="UP001321580"/>
    </source>
</evidence>
<keyword evidence="1" id="KW-0812">Transmembrane</keyword>
<dbReference type="Proteomes" id="UP001321580">
    <property type="component" value="Unassembled WGS sequence"/>
</dbReference>
<keyword evidence="3" id="KW-1185">Reference proteome</keyword>
<accession>A0ABT6XI55</accession>
<gene>
    <name evidence="2" type="ORF">QLQ15_12625</name>
</gene>